<sequence length="401" mass="45567">MSDFDIAEMLHDANKFADDNNYVEAAEIYLKITNIDNNCTSAWYGLGVSNAKLGDINKSIRSFEQAHRINPDYGPTNANLAFLLEKKDPERSVNFAKMAIESIGEDTELLRIANSMDNIEINLFDYSHKYMEGKNLQIVSLPAKTIPEENIQEEEVDFVNSRTARSSRANKMTEKGDHAAAVNEWKELLKKDSSDINSWKGLADALSKAGYIERANQCLQRVEELIEMSKEERVIDENEEMENLISAAKEVKEKINTIEENNSRDVNESIEWYNKGLILLTENNPMESLNCFDKAIEGAPEEEIELRVRSYNGKGHALYQLEKFVESIQEYHSAIVLDPTSVTGRTLYNMGSSYASIELYADAVKCFEQAKNRGLGKEDQRLCQTQISRCKLLIKEQKKQG</sequence>
<keyword evidence="1" id="KW-0677">Repeat</keyword>
<dbReference type="PANTHER" id="PTHR44943">
    <property type="entry name" value="CELLULOSE SYNTHASE OPERON PROTEIN C"/>
    <property type="match status" value="1"/>
</dbReference>
<accession>A0A1B1TCZ9</accession>
<reference evidence="5" key="1">
    <citation type="submission" date="2014-11" db="EMBL/GenBank/DDBJ databases">
        <authorList>
            <person name="Zhu J."/>
            <person name="Qi W."/>
            <person name="Song R."/>
        </authorList>
    </citation>
    <scope>NUCLEOTIDE SEQUENCE</scope>
</reference>
<evidence type="ECO:0008006" key="6">
    <source>
        <dbReference type="Google" id="ProtNLM"/>
    </source>
</evidence>
<dbReference type="SMART" id="SM00028">
    <property type="entry name" value="TPR"/>
    <property type="match status" value="7"/>
</dbReference>
<dbReference type="Pfam" id="PF07719">
    <property type="entry name" value="TPR_2"/>
    <property type="match status" value="1"/>
</dbReference>
<feature type="repeat" description="TPR" evidence="3">
    <location>
        <begin position="40"/>
        <end position="73"/>
    </location>
</feature>
<keyword evidence="2 3" id="KW-0802">TPR repeat</keyword>
<dbReference type="InterPro" id="IPR019734">
    <property type="entry name" value="TPR_rpt"/>
</dbReference>
<keyword evidence="4" id="KW-0175">Coiled coil</keyword>
<organism evidence="5">
    <name type="scientific">uncultured Poseidoniia archaeon</name>
    <dbReference type="NCBI Taxonomy" id="1697135"/>
    <lineage>
        <taxon>Archaea</taxon>
        <taxon>Methanobacteriati</taxon>
        <taxon>Thermoplasmatota</taxon>
        <taxon>Candidatus Poseidoniia</taxon>
        <taxon>environmental samples</taxon>
    </lineage>
</organism>
<evidence type="ECO:0000256" key="3">
    <source>
        <dbReference type="PROSITE-ProRule" id="PRU00339"/>
    </source>
</evidence>
<dbReference type="EMBL" id="KP211876">
    <property type="protein sequence ID" value="ANV80159.1"/>
    <property type="molecule type" value="Genomic_DNA"/>
</dbReference>
<dbReference type="InterPro" id="IPR013105">
    <property type="entry name" value="TPR_2"/>
</dbReference>
<reference evidence="5" key="2">
    <citation type="journal article" date="2015" name="ISME J.">
        <title>A new class of marine Euryarchaeota group II from the Mediterranean deep chlorophyll maximum.</title>
        <authorList>
            <person name="Martin-Cuadrado A.B."/>
            <person name="Garcia-Heredia I."/>
            <person name="Molto A.G."/>
            <person name="Lopez-Ubeda R."/>
            <person name="Kimes N."/>
            <person name="Lopez-Garcia P."/>
            <person name="Moreira D."/>
            <person name="Rodriguez-Valera F."/>
        </authorList>
    </citation>
    <scope>NUCLEOTIDE SEQUENCE</scope>
</reference>
<dbReference type="Gene3D" id="1.25.40.10">
    <property type="entry name" value="Tetratricopeptide repeat domain"/>
    <property type="match status" value="3"/>
</dbReference>
<dbReference type="PROSITE" id="PS50005">
    <property type="entry name" value="TPR"/>
    <property type="match status" value="3"/>
</dbReference>
<dbReference type="InterPro" id="IPR051685">
    <property type="entry name" value="Ycf3/AcsC/BcsC/TPR_MFPF"/>
</dbReference>
<evidence type="ECO:0000256" key="4">
    <source>
        <dbReference type="SAM" id="Coils"/>
    </source>
</evidence>
<evidence type="ECO:0000313" key="5">
    <source>
        <dbReference type="EMBL" id="ANV80159.1"/>
    </source>
</evidence>
<dbReference type="SUPFAM" id="SSF48452">
    <property type="entry name" value="TPR-like"/>
    <property type="match status" value="2"/>
</dbReference>
<dbReference type="InterPro" id="IPR011990">
    <property type="entry name" value="TPR-like_helical_dom_sf"/>
</dbReference>
<name>A0A1B1TCZ9_9ARCH</name>
<proteinExistence type="predicted"/>
<feature type="coiled-coil region" evidence="4">
    <location>
        <begin position="212"/>
        <end position="268"/>
    </location>
</feature>
<dbReference type="PANTHER" id="PTHR44943:SF4">
    <property type="entry name" value="TPR REPEAT-CONTAINING PROTEIN MJ0798"/>
    <property type="match status" value="1"/>
</dbReference>
<protein>
    <recommendedName>
        <fullName evidence="6">TPR repeat-containing protein</fullName>
    </recommendedName>
</protein>
<dbReference type="AlphaFoldDB" id="A0A1B1TCZ9"/>
<evidence type="ECO:0000256" key="2">
    <source>
        <dbReference type="ARBA" id="ARBA00022803"/>
    </source>
</evidence>
<feature type="repeat" description="TPR" evidence="3">
    <location>
        <begin position="269"/>
        <end position="302"/>
    </location>
</feature>
<dbReference type="Pfam" id="PF13181">
    <property type="entry name" value="TPR_8"/>
    <property type="match status" value="1"/>
</dbReference>
<feature type="repeat" description="TPR" evidence="3">
    <location>
        <begin position="308"/>
        <end position="341"/>
    </location>
</feature>
<evidence type="ECO:0000256" key="1">
    <source>
        <dbReference type="ARBA" id="ARBA00022737"/>
    </source>
</evidence>